<dbReference type="Gene3D" id="1.10.10.60">
    <property type="entry name" value="Homeodomain-like"/>
    <property type="match status" value="1"/>
</dbReference>
<dbReference type="PRINTS" id="PR00455">
    <property type="entry name" value="HTHTETR"/>
</dbReference>
<dbReference type="SUPFAM" id="SSF46689">
    <property type="entry name" value="Homeodomain-like"/>
    <property type="match status" value="1"/>
</dbReference>
<evidence type="ECO:0000313" key="3">
    <source>
        <dbReference type="Proteomes" id="UP000190508"/>
    </source>
</evidence>
<dbReference type="Pfam" id="PF14246">
    <property type="entry name" value="TetR_C_7"/>
    <property type="match status" value="1"/>
</dbReference>
<proteinExistence type="predicted"/>
<dbReference type="RefSeq" id="WP_052458442.1">
    <property type="nucleotide sequence ID" value="NZ_CP066343.1"/>
</dbReference>
<dbReference type="InterPro" id="IPR009057">
    <property type="entry name" value="Homeodomain-like_sf"/>
</dbReference>
<dbReference type="InterPro" id="IPR036271">
    <property type="entry name" value="Tet_transcr_reg_TetR-rel_C_sf"/>
</dbReference>
<dbReference type="Proteomes" id="UP000190508">
    <property type="component" value="Chromosome"/>
</dbReference>
<reference evidence="2" key="1">
    <citation type="submission" date="2020-12" db="EMBL/GenBank/DDBJ databases">
        <title>Complete genome investigation of Xanthomonas citri pv. durantae LMG696.</title>
        <authorList>
            <person name="Rana R."/>
            <person name="Bansal K."/>
            <person name="Patil P.B."/>
        </authorList>
    </citation>
    <scope>NUCLEOTIDE SEQUENCE</scope>
    <source>
        <strain evidence="2">LMG696</strain>
    </source>
</reference>
<dbReference type="PROSITE" id="PS50977">
    <property type="entry name" value="HTH_TETR_2"/>
    <property type="match status" value="1"/>
</dbReference>
<sequence length="216" mass="24023">MQPRSPTATKKRGRQPDPDKAQVILRAACSDFAHRGYFGTSMEAIATSAHTTKATVYAKFDSKDGLFAAALEEIGRKLPAPRRVMRCSGRDISEDLLAIARRLLKLALHPSTRGIYRMLLLPIDTAPSIGTLYWKSFVEPYRQAFEEVLHHAHRNQALRVHDPELAASHFFSLVMGDPTLRYLLNAQRPMSAEARAVHVGTAVACFVTCYCASEAR</sequence>
<dbReference type="InterPro" id="IPR001647">
    <property type="entry name" value="HTH_TetR"/>
</dbReference>
<dbReference type="InterPro" id="IPR050109">
    <property type="entry name" value="HTH-type_TetR-like_transc_reg"/>
</dbReference>
<protein>
    <submittedName>
        <fullName evidence="2">TetR/AcrR family transcriptional regulator</fullName>
    </submittedName>
</protein>
<accession>A0A9X6GJ50</accession>
<keyword evidence="1" id="KW-0238">DNA-binding</keyword>
<organism evidence="2 3">
    <name type="scientific">Xanthomonas citri pv. durantae</name>
    <dbReference type="NCBI Taxonomy" id="487862"/>
    <lineage>
        <taxon>Bacteria</taxon>
        <taxon>Pseudomonadati</taxon>
        <taxon>Pseudomonadota</taxon>
        <taxon>Gammaproteobacteria</taxon>
        <taxon>Lysobacterales</taxon>
        <taxon>Lysobacteraceae</taxon>
        <taxon>Xanthomonas</taxon>
    </lineage>
</organism>
<dbReference type="Gene3D" id="1.10.357.10">
    <property type="entry name" value="Tetracycline Repressor, domain 2"/>
    <property type="match status" value="1"/>
</dbReference>
<dbReference type="EMBL" id="CP066343">
    <property type="protein sequence ID" value="UVG57016.1"/>
    <property type="molecule type" value="Genomic_DNA"/>
</dbReference>
<dbReference type="Pfam" id="PF00440">
    <property type="entry name" value="TetR_N"/>
    <property type="match status" value="1"/>
</dbReference>
<dbReference type="InterPro" id="IPR039536">
    <property type="entry name" value="TetR_C_Proteobacteria"/>
</dbReference>
<dbReference type="AlphaFoldDB" id="A0A9X6GJ50"/>
<dbReference type="PANTHER" id="PTHR30055">
    <property type="entry name" value="HTH-TYPE TRANSCRIPTIONAL REGULATOR RUTR"/>
    <property type="match status" value="1"/>
</dbReference>
<name>A0A9X6GJ50_XANCI</name>
<evidence type="ECO:0000313" key="2">
    <source>
        <dbReference type="EMBL" id="UVG57016.1"/>
    </source>
</evidence>
<evidence type="ECO:0000256" key="1">
    <source>
        <dbReference type="ARBA" id="ARBA00023125"/>
    </source>
</evidence>
<dbReference type="SUPFAM" id="SSF48498">
    <property type="entry name" value="Tetracyclin repressor-like, C-terminal domain"/>
    <property type="match status" value="1"/>
</dbReference>
<dbReference type="PANTHER" id="PTHR30055:SF146">
    <property type="entry name" value="HTH-TYPE TRANSCRIPTIONAL DUAL REGULATOR CECR"/>
    <property type="match status" value="1"/>
</dbReference>
<dbReference type="GO" id="GO:0000976">
    <property type="term" value="F:transcription cis-regulatory region binding"/>
    <property type="evidence" value="ECO:0007669"/>
    <property type="project" value="TreeGrafter"/>
</dbReference>
<dbReference type="GO" id="GO:0003700">
    <property type="term" value="F:DNA-binding transcription factor activity"/>
    <property type="evidence" value="ECO:0007669"/>
    <property type="project" value="TreeGrafter"/>
</dbReference>
<gene>
    <name evidence="2" type="ORF">Xdur_012085</name>
</gene>